<organism evidence="1 2">
    <name type="scientific">Gemmata palustris</name>
    <dbReference type="NCBI Taxonomy" id="2822762"/>
    <lineage>
        <taxon>Bacteria</taxon>
        <taxon>Pseudomonadati</taxon>
        <taxon>Planctomycetota</taxon>
        <taxon>Planctomycetia</taxon>
        <taxon>Gemmatales</taxon>
        <taxon>Gemmataceae</taxon>
        <taxon>Gemmata</taxon>
    </lineage>
</organism>
<evidence type="ECO:0000313" key="1">
    <source>
        <dbReference type="EMBL" id="MBP3955437.1"/>
    </source>
</evidence>
<protein>
    <submittedName>
        <fullName evidence="1">Uncharacterized protein</fullName>
    </submittedName>
</protein>
<dbReference type="EMBL" id="JAGKQQ010000001">
    <property type="protein sequence ID" value="MBP3955437.1"/>
    <property type="molecule type" value="Genomic_DNA"/>
</dbReference>
<reference evidence="1 2" key="1">
    <citation type="submission" date="2021-04" db="EMBL/GenBank/DDBJ databases">
        <authorList>
            <person name="Ivanova A."/>
        </authorList>
    </citation>
    <scope>NUCLEOTIDE SEQUENCE [LARGE SCALE GENOMIC DNA]</scope>
    <source>
        <strain evidence="1 2">G18</strain>
    </source>
</reference>
<dbReference type="Proteomes" id="UP000676565">
    <property type="component" value="Unassembled WGS sequence"/>
</dbReference>
<evidence type="ECO:0000313" key="2">
    <source>
        <dbReference type="Proteomes" id="UP000676565"/>
    </source>
</evidence>
<gene>
    <name evidence="1" type="ORF">J8F10_09100</name>
</gene>
<accession>A0ABS5BPR4</accession>
<sequence length="83" mass="9401">MTAAFTHGQEVMVLDARGNYECRGRVMGVHRCNPTIYDVQPLESDRLAARKIGIPERQVQAVPAPILAYERRDDQPKHIKDEA</sequence>
<comment type="caution">
    <text evidence="1">The sequence shown here is derived from an EMBL/GenBank/DDBJ whole genome shotgun (WGS) entry which is preliminary data.</text>
</comment>
<name>A0ABS5BPR4_9BACT</name>
<proteinExistence type="predicted"/>
<keyword evidence="2" id="KW-1185">Reference proteome</keyword>
<dbReference type="RefSeq" id="WP_210653514.1">
    <property type="nucleotide sequence ID" value="NZ_JAGKQQ010000001.1"/>
</dbReference>